<dbReference type="InterPro" id="IPR002477">
    <property type="entry name" value="Peptidoglycan-bd-like"/>
</dbReference>
<dbReference type="InterPro" id="IPR036366">
    <property type="entry name" value="PGBDSf"/>
</dbReference>
<protein>
    <submittedName>
        <fullName evidence="4">Peptidoglycan-binding protein</fullName>
    </submittedName>
</protein>
<feature type="domain" description="Peptidoglycan binding-like" evidence="3">
    <location>
        <begin position="141"/>
        <end position="184"/>
    </location>
</feature>
<dbReference type="SUPFAM" id="SSF47090">
    <property type="entry name" value="PGBD-like"/>
    <property type="match status" value="1"/>
</dbReference>
<reference evidence="5" key="1">
    <citation type="journal article" date="2019" name="Int. J. Syst. Evol. Microbiol.">
        <title>The Global Catalogue of Microorganisms (GCM) 10K type strain sequencing project: providing services to taxonomists for standard genome sequencing and annotation.</title>
        <authorList>
            <consortium name="The Broad Institute Genomics Platform"/>
            <consortium name="The Broad Institute Genome Sequencing Center for Infectious Disease"/>
            <person name="Wu L."/>
            <person name="Ma J."/>
        </authorList>
    </citation>
    <scope>NUCLEOTIDE SEQUENCE [LARGE SCALE GENOMIC DNA]</scope>
    <source>
        <strain evidence="5">CGMCC 1.10363</strain>
    </source>
</reference>
<feature type="region of interest" description="Disordered" evidence="1">
    <location>
        <begin position="187"/>
        <end position="235"/>
    </location>
</feature>
<keyword evidence="2" id="KW-0472">Membrane</keyword>
<evidence type="ECO:0000256" key="1">
    <source>
        <dbReference type="SAM" id="MobiDB-lite"/>
    </source>
</evidence>
<evidence type="ECO:0000313" key="4">
    <source>
        <dbReference type="EMBL" id="MFC4244603.1"/>
    </source>
</evidence>
<dbReference type="EMBL" id="JBHSCN010000006">
    <property type="protein sequence ID" value="MFC4244603.1"/>
    <property type="molecule type" value="Genomic_DNA"/>
</dbReference>
<dbReference type="Pfam" id="PF01471">
    <property type="entry name" value="PG_binding_1"/>
    <property type="match status" value="1"/>
</dbReference>
<name>A0ABV8QAE3_9MICO</name>
<comment type="caution">
    <text evidence="4">The sequence shown here is derived from an EMBL/GenBank/DDBJ whole genome shotgun (WGS) entry which is preliminary data.</text>
</comment>
<evidence type="ECO:0000256" key="2">
    <source>
        <dbReference type="SAM" id="Phobius"/>
    </source>
</evidence>
<feature type="transmembrane region" description="Helical" evidence="2">
    <location>
        <begin position="18"/>
        <end position="39"/>
    </location>
</feature>
<keyword evidence="2" id="KW-1133">Transmembrane helix</keyword>
<organism evidence="4 5">
    <name type="scientific">Gryllotalpicola reticulitermitis</name>
    <dbReference type="NCBI Taxonomy" id="1184153"/>
    <lineage>
        <taxon>Bacteria</taxon>
        <taxon>Bacillati</taxon>
        <taxon>Actinomycetota</taxon>
        <taxon>Actinomycetes</taxon>
        <taxon>Micrococcales</taxon>
        <taxon>Microbacteriaceae</taxon>
        <taxon>Gryllotalpicola</taxon>
    </lineage>
</organism>
<dbReference type="Gene3D" id="1.10.101.10">
    <property type="entry name" value="PGBD-like superfamily/PGBD"/>
    <property type="match status" value="1"/>
</dbReference>
<evidence type="ECO:0000313" key="5">
    <source>
        <dbReference type="Proteomes" id="UP001595900"/>
    </source>
</evidence>
<gene>
    <name evidence="4" type="ORF">ACFOYW_14610</name>
</gene>
<evidence type="ECO:0000259" key="3">
    <source>
        <dbReference type="Pfam" id="PF01471"/>
    </source>
</evidence>
<keyword evidence="2" id="KW-0812">Transmembrane</keyword>
<sequence>MDEARREFLLGGRVGRRVVVAAVSVVALIGVFVGGWFAAEAFESPAQKEAEASPPPAGPTLAHVERGSLEQTFTASTTIAAESQLAVVVPATEGGGYVTATFVRRGETVRSGQLLLEVNGAPVLALPGAFPYYRDLTVGDSGRDVLQLQQGLREAGHAVAVDGRFGPATADAIAALYRQAGYPVPVRAPAGPDASPGEANPSRPPAADADGDAADPDTPDGTATPSPPPPSAEPFLPVANLMAFATLPATAVSVPAVGNAVGDGTKVGVEFGNRVASGSIAASVAAVARAGMKGTAEHGGKSVSITVAAVRNASGDDESATIVATPTAESPFPPEWDGERVLLTVVMSKSAENALLVPSRAVVTDSHGGGTLLVKTAGGSFRHVDVKELGELDGRSAVEPMTGHVLTVGDQVRVD</sequence>
<dbReference type="RefSeq" id="WP_390230391.1">
    <property type="nucleotide sequence ID" value="NZ_JBHSCN010000006.1"/>
</dbReference>
<accession>A0ABV8QAE3</accession>
<proteinExistence type="predicted"/>
<feature type="compositionally biased region" description="Acidic residues" evidence="1">
    <location>
        <begin position="209"/>
        <end position="218"/>
    </location>
</feature>
<dbReference type="Proteomes" id="UP001595900">
    <property type="component" value="Unassembled WGS sequence"/>
</dbReference>
<keyword evidence="5" id="KW-1185">Reference proteome</keyword>
<dbReference type="InterPro" id="IPR036365">
    <property type="entry name" value="PGBD-like_sf"/>
</dbReference>